<evidence type="ECO:0000313" key="2">
    <source>
        <dbReference type="Proteomes" id="UP000290572"/>
    </source>
</evidence>
<comment type="caution">
    <text evidence="1">The sequence shown here is derived from an EMBL/GenBank/DDBJ whole genome shotgun (WGS) entry which is preliminary data.</text>
</comment>
<name>A0A498MWT7_LABRO</name>
<keyword evidence="2" id="KW-1185">Reference proteome</keyword>
<dbReference type="EMBL" id="QBIY01012503">
    <property type="protein sequence ID" value="RXN24931.1"/>
    <property type="molecule type" value="Genomic_DNA"/>
</dbReference>
<dbReference type="Proteomes" id="UP000290572">
    <property type="component" value="Unassembled WGS sequence"/>
</dbReference>
<dbReference type="AlphaFoldDB" id="A0A498MWT7"/>
<protein>
    <submittedName>
        <fullName evidence="1">Uncharacterized protein</fullName>
    </submittedName>
</protein>
<reference evidence="1 2" key="1">
    <citation type="submission" date="2018-03" db="EMBL/GenBank/DDBJ databases">
        <title>Draft genome sequence of Rohu Carp (Labeo rohita).</title>
        <authorList>
            <person name="Das P."/>
            <person name="Kushwaha B."/>
            <person name="Joshi C.G."/>
            <person name="Kumar D."/>
            <person name="Nagpure N.S."/>
            <person name="Sahoo L."/>
            <person name="Das S.P."/>
            <person name="Bit A."/>
            <person name="Patnaik S."/>
            <person name="Meher P.K."/>
            <person name="Jayasankar P."/>
            <person name="Koringa P.G."/>
            <person name="Patel N.V."/>
            <person name="Hinsu A.T."/>
            <person name="Kumar R."/>
            <person name="Pandey M."/>
            <person name="Agarwal S."/>
            <person name="Srivastava S."/>
            <person name="Singh M."/>
            <person name="Iquebal M.A."/>
            <person name="Jaiswal S."/>
            <person name="Angadi U.B."/>
            <person name="Kumar N."/>
            <person name="Raza M."/>
            <person name="Shah T.M."/>
            <person name="Rai A."/>
            <person name="Jena J.K."/>
        </authorList>
    </citation>
    <scope>NUCLEOTIDE SEQUENCE [LARGE SCALE GENOMIC DNA]</scope>
    <source>
        <strain evidence="1">DASCIFA01</strain>
        <tissue evidence="1">Testis</tissue>
    </source>
</reference>
<gene>
    <name evidence="1" type="ORF">ROHU_021884</name>
</gene>
<sequence>MGAAVASVRESGSCGSGHCCGSGGKYGRRAPAGVGAAVTSVRECGSCGNGHCCGSGREIQKKGSCGSRHCCGSGGKYGRRAPAGVGGAVASVRECGSCGRGMLMLGAAPGAIAEEERGRQGMAGIVACAISRGGLTLELDGGASGMSLTLDT</sequence>
<proteinExistence type="predicted"/>
<evidence type="ECO:0000313" key="1">
    <source>
        <dbReference type="EMBL" id="RXN24931.1"/>
    </source>
</evidence>
<accession>A0A498MWT7</accession>
<organism evidence="1 2">
    <name type="scientific">Labeo rohita</name>
    <name type="common">Indian major carp</name>
    <name type="synonym">Cyprinus rohita</name>
    <dbReference type="NCBI Taxonomy" id="84645"/>
    <lineage>
        <taxon>Eukaryota</taxon>
        <taxon>Metazoa</taxon>
        <taxon>Chordata</taxon>
        <taxon>Craniata</taxon>
        <taxon>Vertebrata</taxon>
        <taxon>Euteleostomi</taxon>
        <taxon>Actinopterygii</taxon>
        <taxon>Neopterygii</taxon>
        <taxon>Teleostei</taxon>
        <taxon>Ostariophysi</taxon>
        <taxon>Cypriniformes</taxon>
        <taxon>Cyprinidae</taxon>
        <taxon>Labeoninae</taxon>
        <taxon>Labeonini</taxon>
        <taxon>Labeo</taxon>
    </lineage>
</organism>